<keyword evidence="1" id="KW-1133">Transmembrane helix</keyword>
<keyword evidence="1" id="KW-0812">Transmembrane</keyword>
<evidence type="ECO:0000313" key="3">
    <source>
        <dbReference type="Proteomes" id="UP000767334"/>
    </source>
</evidence>
<dbReference type="EMBL" id="JACJLL010000036">
    <property type="protein sequence ID" value="MBM6819187.1"/>
    <property type="molecule type" value="Genomic_DNA"/>
</dbReference>
<dbReference type="RefSeq" id="WP_204572179.1">
    <property type="nucleotide sequence ID" value="NZ_JACJLL010000036.1"/>
</dbReference>
<reference evidence="2 3" key="1">
    <citation type="journal article" date="2021" name="Sci. Rep.">
        <title>The distribution of antibiotic resistance genes in chicken gut microbiota commensals.</title>
        <authorList>
            <person name="Juricova H."/>
            <person name="Matiasovicova J."/>
            <person name="Kubasova T."/>
            <person name="Cejkova D."/>
            <person name="Rychlik I."/>
        </authorList>
    </citation>
    <scope>NUCLEOTIDE SEQUENCE [LARGE SCALE GENOMIC DNA]</scope>
    <source>
        <strain evidence="2 3">An435</strain>
    </source>
</reference>
<keyword evidence="3" id="KW-1185">Reference proteome</keyword>
<accession>A0ABS2FGM0</accession>
<dbReference type="Proteomes" id="UP000767334">
    <property type="component" value="Unassembled WGS sequence"/>
</dbReference>
<organism evidence="2 3">
    <name type="scientific">Clostridium saudiense</name>
    <dbReference type="NCBI Taxonomy" id="1414720"/>
    <lineage>
        <taxon>Bacteria</taxon>
        <taxon>Bacillati</taxon>
        <taxon>Bacillota</taxon>
        <taxon>Clostridia</taxon>
        <taxon>Eubacteriales</taxon>
        <taxon>Clostridiaceae</taxon>
        <taxon>Clostridium</taxon>
    </lineage>
</organism>
<name>A0ABS2FGM0_9CLOT</name>
<evidence type="ECO:0000256" key="1">
    <source>
        <dbReference type="SAM" id="Phobius"/>
    </source>
</evidence>
<keyword evidence="1" id="KW-0472">Membrane</keyword>
<protein>
    <submittedName>
        <fullName evidence="2">Uncharacterized protein</fullName>
    </submittedName>
</protein>
<sequence length="82" mass="9412">MIYKLLVGSSEILKIKNNDLYDNYNNKISIYLIIASIITVGNTINMIFYSAVIGVCIVFLALALRLWIIILVRRMYNLLKEA</sequence>
<proteinExistence type="predicted"/>
<gene>
    <name evidence="2" type="ORF">H6A19_07535</name>
</gene>
<feature type="transmembrane region" description="Helical" evidence="1">
    <location>
        <begin position="24"/>
        <end position="41"/>
    </location>
</feature>
<comment type="caution">
    <text evidence="2">The sequence shown here is derived from an EMBL/GenBank/DDBJ whole genome shotgun (WGS) entry which is preliminary data.</text>
</comment>
<feature type="transmembrane region" description="Helical" evidence="1">
    <location>
        <begin position="47"/>
        <end position="72"/>
    </location>
</feature>
<evidence type="ECO:0000313" key="2">
    <source>
        <dbReference type="EMBL" id="MBM6819187.1"/>
    </source>
</evidence>